<feature type="compositionally biased region" description="Polar residues" evidence="1">
    <location>
        <begin position="256"/>
        <end position="275"/>
    </location>
</feature>
<evidence type="ECO:0000313" key="3">
    <source>
        <dbReference type="Proteomes" id="UP000249066"/>
    </source>
</evidence>
<organism evidence="2 3">
    <name type="scientific">Sphingomonas sanxanigenens</name>
    <dbReference type="NCBI Taxonomy" id="397260"/>
    <lineage>
        <taxon>Bacteria</taxon>
        <taxon>Pseudomonadati</taxon>
        <taxon>Pseudomonadota</taxon>
        <taxon>Alphaproteobacteria</taxon>
        <taxon>Sphingomonadales</taxon>
        <taxon>Sphingomonadaceae</taxon>
        <taxon>Sphingomonas</taxon>
    </lineage>
</organism>
<dbReference type="InterPro" id="IPR009228">
    <property type="entry name" value="Capsid_scaffold_GpO"/>
</dbReference>
<dbReference type="EMBL" id="QFNN01000008">
    <property type="protein sequence ID" value="PZO91503.1"/>
    <property type="molecule type" value="Genomic_DNA"/>
</dbReference>
<dbReference type="Pfam" id="PF05929">
    <property type="entry name" value="Phage_GPO"/>
    <property type="match status" value="1"/>
</dbReference>
<evidence type="ECO:0000256" key="1">
    <source>
        <dbReference type="SAM" id="MobiDB-lite"/>
    </source>
</evidence>
<dbReference type="AlphaFoldDB" id="A0A2W5AB89"/>
<accession>A0A2W5AB89</accession>
<comment type="caution">
    <text evidence="2">The sequence shown here is derived from an EMBL/GenBank/DDBJ whole genome shotgun (WGS) entry which is preliminary data.</text>
</comment>
<feature type="region of interest" description="Disordered" evidence="1">
    <location>
        <begin position="251"/>
        <end position="291"/>
    </location>
</feature>
<gene>
    <name evidence="2" type="ORF">DI623_02995</name>
</gene>
<protein>
    <submittedName>
        <fullName evidence="2">Phage capsid protein</fullName>
    </submittedName>
</protein>
<reference evidence="2 3" key="1">
    <citation type="submission" date="2017-08" db="EMBL/GenBank/DDBJ databases">
        <title>Infants hospitalized years apart are colonized by the same room-sourced microbial strains.</title>
        <authorList>
            <person name="Brooks B."/>
            <person name="Olm M.R."/>
            <person name="Firek B.A."/>
            <person name="Baker R."/>
            <person name="Thomas B.C."/>
            <person name="Morowitz M.J."/>
            <person name="Banfield J.F."/>
        </authorList>
    </citation>
    <scope>NUCLEOTIDE SEQUENCE [LARGE SCALE GENOMIC DNA]</scope>
    <source>
        <strain evidence="2">S2_018_000_R2_101</strain>
    </source>
</reference>
<sequence>MAKISKFFRVAVEGATCDGRTIERQHLIEMAASYNPATYGARVNMEHIRGFTADGPFKAYGDVTALKTDEVELELGGKKVKKLALFAQVEPTDDLIKINADRQKLYTSIEINPNFAQTGKAYFQGLAVTDSPASLGTEMLQFAAQQGDRNPFASRKIDKGNFISEAQETAIEFEDKPEAPAGEHAGLFAAATAFFKQFTPKKEGEAEPPAQPNPPTQPPANDNAAFAQFADAMGKMSAGMEAFTRKVETDLGTLRQDFTNLRTSVESTDGSNSQRPKGDGKSAASYALTDC</sequence>
<feature type="region of interest" description="Disordered" evidence="1">
    <location>
        <begin position="201"/>
        <end position="223"/>
    </location>
</feature>
<name>A0A2W5AB89_9SPHN</name>
<dbReference type="Proteomes" id="UP000249066">
    <property type="component" value="Unassembled WGS sequence"/>
</dbReference>
<feature type="compositionally biased region" description="Pro residues" evidence="1">
    <location>
        <begin position="209"/>
        <end position="218"/>
    </location>
</feature>
<proteinExistence type="predicted"/>
<evidence type="ECO:0000313" key="2">
    <source>
        <dbReference type="EMBL" id="PZO91503.1"/>
    </source>
</evidence>